<protein>
    <recommendedName>
        <fullName evidence="4">Phospholipase A2</fullName>
        <ecNumber evidence="4">3.1.1.4</ecNumber>
    </recommendedName>
</protein>
<evidence type="ECO:0000256" key="3">
    <source>
        <dbReference type="ARBA" id="ARBA00023157"/>
    </source>
</evidence>
<feature type="non-terminal residue" evidence="7">
    <location>
        <position position="48"/>
    </location>
</feature>
<dbReference type="Pfam" id="PF00068">
    <property type="entry name" value="Phospholip_A2_1"/>
    <property type="match status" value="1"/>
</dbReference>
<name>A0ABM1LEL2_GEKJA</name>
<keyword evidence="4" id="KW-0443">Lipid metabolism</keyword>
<keyword evidence="4" id="KW-0106">Calcium</keyword>
<dbReference type="Gene3D" id="1.20.90.10">
    <property type="entry name" value="Phospholipase A2 domain"/>
    <property type="match status" value="1"/>
</dbReference>
<dbReference type="PANTHER" id="PTHR11716">
    <property type="entry name" value="PHOSPHOLIPASE A2 FAMILY MEMBER"/>
    <property type="match status" value="1"/>
</dbReference>
<dbReference type="EC" id="3.1.1.4" evidence="4"/>
<sequence length="48" mass="5132">AVVTDGSLLDLQKMIKQVTGKTAITNYIAYGCYCGHSGRGEPLDATDR</sequence>
<gene>
    <name evidence="7" type="primary">LOC107125495</name>
</gene>
<accession>A0ABM1LEL2</accession>
<dbReference type="PRINTS" id="PR00389">
    <property type="entry name" value="PHPHLIPASEA2"/>
</dbReference>
<comment type="similarity">
    <text evidence="4">Belongs to the phospholipase A2 family.</text>
</comment>
<dbReference type="RefSeq" id="XP_015284399.1">
    <property type="nucleotide sequence ID" value="XM_015428913.1"/>
</dbReference>
<evidence type="ECO:0000256" key="1">
    <source>
        <dbReference type="ARBA" id="ARBA00004613"/>
    </source>
</evidence>
<dbReference type="InterPro" id="IPR001211">
    <property type="entry name" value="PLA2"/>
</dbReference>
<keyword evidence="3" id="KW-1015">Disulfide bond</keyword>
<dbReference type="PANTHER" id="PTHR11716:SF9">
    <property type="entry name" value="PHOSPHOLIPASE A2, MEMBRANE ASSOCIATED"/>
    <property type="match status" value="1"/>
</dbReference>
<comment type="subcellular location">
    <subcellularLocation>
        <location evidence="1 4">Secreted</location>
    </subcellularLocation>
</comment>
<dbReference type="InterPro" id="IPR016090">
    <property type="entry name" value="PLA2-like_dom"/>
</dbReference>
<feature type="domain" description="Phospholipase A2-like central" evidence="5">
    <location>
        <begin position="8"/>
        <end position="48"/>
    </location>
</feature>
<reference evidence="7" key="1">
    <citation type="submission" date="2025-08" db="UniProtKB">
        <authorList>
            <consortium name="RefSeq"/>
        </authorList>
    </citation>
    <scope>IDENTIFICATION</scope>
</reference>
<proteinExistence type="inferred from homology"/>
<dbReference type="SUPFAM" id="SSF48619">
    <property type="entry name" value="Phospholipase A2, PLA2"/>
    <property type="match status" value="1"/>
</dbReference>
<keyword evidence="2 4" id="KW-0964">Secreted</keyword>
<comment type="cofactor">
    <cofactor evidence="4">
        <name>Ca(2+)</name>
        <dbReference type="ChEBI" id="CHEBI:29108"/>
    </cofactor>
</comment>
<evidence type="ECO:0000256" key="4">
    <source>
        <dbReference type="RuleBase" id="RU361236"/>
    </source>
</evidence>
<evidence type="ECO:0000256" key="2">
    <source>
        <dbReference type="ARBA" id="ARBA00022525"/>
    </source>
</evidence>
<evidence type="ECO:0000313" key="6">
    <source>
        <dbReference type="Proteomes" id="UP000694871"/>
    </source>
</evidence>
<feature type="non-terminal residue" evidence="7">
    <location>
        <position position="1"/>
    </location>
</feature>
<keyword evidence="4" id="KW-0378">Hydrolase</keyword>
<evidence type="ECO:0000313" key="7">
    <source>
        <dbReference type="RefSeq" id="XP_015284399.1"/>
    </source>
</evidence>
<evidence type="ECO:0000259" key="5">
    <source>
        <dbReference type="Pfam" id="PF00068"/>
    </source>
</evidence>
<dbReference type="InterPro" id="IPR036444">
    <property type="entry name" value="PLipase_A2_dom_sf"/>
</dbReference>
<keyword evidence="6" id="KW-1185">Reference proteome</keyword>
<comment type="catalytic activity">
    <reaction evidence="4">
        <text>a 1,2-diacyl-sn-glycero-3-phosphocholine + H2O = a 1-acyl-sn-glycero-3-phosphocholine + a fatty acid + H(+)</text>
        <dbReference type="Rhea" id="RHEA:15801"/>
        <dbReference type="ChEBI" id="CHEBI:15377"/>
        <dbReference type="ChEBI" id="CHEBI:15378"/>
        <dbReference type="ChEBI" id="CHEBI:28868"/>
        <dbReference type="ChEBI" id="CHEBI:57643"/>
        <dbReference type="ChEBI" id="CHEBI:58168"/>
        <dbReference type="EC" id="3.1.1.4"/>
    </reaction>
</comment>
<dbReference type="Proteomes" id="UP000694871">
    <property type="component" value="Unplaced"/>
</dbReference>
<organism evidence="6 7">
    <name type="scientific">Gekko japonicus</name>
    <name type="common">Schlegel's Japanese gecko</name>
    <dbReference type="NCBI Taxonomy" id="146911"/>
    <lineage>
        <taxon>Eukaryota</taxon>
        <taxon>Metazoa</taxon>
        <taxon>Chordata</taxon>
        <taxon>Craniata</taxon>
        <taxon>Vertebrata</taxon>
        <taxon>Euteleostomi</taxon>
        <taxon>Lepidosauria</taxon>
        <taxon>Squamata</taxon>
        <taxon>Bifurcata</taxon>
        <taxon>Gekkota</taxon>
        <taxon>Gekkonidae</taxon>
        <taxon>Gekkoninae</taxon>
        <taxon>Gekko</taxon>
    </lineage>
</organism>
<dbReference type="GeneID" id="107125495"/>